<organism evidence="13 14">
    <name type="scientific">Candidatus Woykebacteria bacterium RIFCSPHIGHO2_02_FULL_43_16b</name>
    <dbReference type="NCBI Taxonomy" id="1802601"/>
    <lineage>
        <taxon>Bacteria</taxon>
        <taxon>Candidatus Woykeibacteriota</taxon>
    </lineage>
</organism>
<dbReference type="PANTHER" id="PTHR21015:SF22">
    <property type="entry name" value="GLYCOSYLTRANSFERASE"/>
    <property type="match status" value="1"/>
</dbReference>
<comment type="similarity">
    <text evidence="10">Belongs to the glycosyltransferase 28 family. MurG subfamily.</text>
</comment>
<reference evidence="13 14" key="1">
    <citation type="journal article" date="2016" name="Nat. Commun.">
        <title>Thousands of microbial genomes shed light on interconnected biogeochemical processes in an aquifer system.</title>
        <authorList>
            <person name="Anantharaman K."/>
            <person name="Brown C.T."/>
            <person name="Hug L.A."/>
            <person name="Sharon I."/>
            <person name="Castelle C.J."/>
            <person name="Probst A.J."/>
            <person name="Thomas B.C."/>
            <person name="Singh A."/>
            <person name="Wilkins M.J."/>
            <person name="Karaoz U."/>
            <person name="Brodie E.L."/>
            <person name="Williams K.H."/>
            <person name="Hubbard S.S."/>
            <person name="Banfield J.F."/>
        </authorList>
    </citation>
    <scope>NUCLEOTIDE SEQUENCE [LARGE SCALE GENOMIC DNA]</scope>
</reference>
<dbReference type="EC" id="2.4.1.227" evidence="10"/>
<keyword evidence="2 10" id="KW-0132">Cell division</keyword>
<dbReference type="Pfam" id="PF03033">
    <property type="entry name" value="Glyco_transf_28"/>
    <property type="match status" value="1"/>
</dbReference>
<dbReference type="GO" id="GO:0009252">
    <property type="term" value="P:peptidoglycan biosynthetic process"/>
    <property type="evidence" value="ECO:0007669"/>
    <property type="project" value="UniProtKB-UniRule"/>
</dbReference>
<evidence type="ECO:0000256" key="9">
    <source>
        <dbReference type="ARBA" id="ARBA00023316"/>
    </source>
</evidence>
<evidence type="ECO:0000256" key="2">
    <source>
        <dbReference type="ARBA" id="ARBA00022618"/>
    </source>
</evidence>
<dbReference type="EMBL" id="MHCX01000007">
    <property type="protein sequence ID" value="OGY30135.1"/>
    <property type="molecule type" value="Genomic_DNA"/>
</dbReference>
<keyword evidence="6 10" id="KW-0573">Peptidoglycan synthesis</keyword>
<name>A0A1G1WQW3_9BACT</name>
<feature type="domain" description="Glycosyltransferase family 28 N-terminal" evidence="11">
    <location>
        <begin position="6"/>
        <end position="144"/>
    </location>
</feature>
<dbReference type="Proteomes" id="UP000177821">
    <property type="component" value="Unassembled WGS sequence"/>
</dbReference>
<evidence type="ECO:0000256" key="7">
    <source>
        <dbReference type="ARBA" id="ARBA00023136"/>
    </source>
</evidence>
<dbReference type="GO" id="GO:0071555">
    <property type="term" value="P:cell wall organization"/>
    <property type="evidence" value="ECO:0007669"/>
    <property type="project" value="UniProtKB-KW"/>
</dbReference>
<dbReference type="UniPathway" id="UPA00219"/>
<evidence type="ECO:0000259" key="12">
    <source>
        <dbReference type="Pfam" id="PF04101"/>
    </source>
</evidence>
<evidence type="ECO:0000256" key="1">
    <source>
        <dbReference type="ARBA" id="ARBA00022475"/>
    </source>
</evidence>
<comment type="catalytic activity">
    <reaction evidence="10">
        <text>di-trans,octa-cis-undecaprenyl diphospho-N-acetyl-alpha-D-muramoyl-L-alanyl-D-glutamyl-meso-2,6-diaminopimeloyl-D-alanyl-D-alanine + UDP-N-acetyl-alpha-D-glucosamine = di-trans,octa-cis-undecaprenyl diphospho-[N-acetyl-alpha-D-glucosaminyl-(1-&gt;4)]-N-acetyl-alpha-D-muramoyl-L-alanyl-D-glutamyl-meso-2,6-diaminopimeloyl-D-alanyl-D-alanine + UDP + H(+)</text>
        <dbReference type="Rhea" id="RHEA:31227"/>
        <dbReference type="ChEBI" id="CHEBI:15378"/>
        <dbReference type="ChEBI" id="CHEBI:57705"/>
        <dbReference type="ChEBI" id="CHEBI:58223"/>
        <dbReference type="ChEBI" id="CHEBI:61387"/>
        <dbReference type="ChEBI" id="CHEBI:61388"/>
        <dbReference type="EC" id="2.4.1.227"/>
    </reaction>
</comment>
<feature type="binding site" evidence="10">
    <location>
        <begin position="6"/>
        <end position="8"/>
    </location>
    <ligand>
        <name>UDP-N-acetyl-alpha-D-glucosamine</name>
        <dbReference type="ChEBI" id="CHEBI:57705"/>
    </ligand>
</feature>
<sequence>MKVVITGGHLTPALAVIEELKKGQSEIHFIGRLYSMEGDNTPSVESKVIADLQIPFYPLTTGRLQRRLTRFTFVSLAKVPFGFWQAYRYLKKIQPDVVLSFGGYLALPVVVVAKLMNIRVVTHEQTVVFGMSNKIISKFADKIAVSWPNSVSYFPADKVVLTGNPIRKELLSIRRRLSVRPTLYFTGGNQGAHVINQAVFEILSELLEIFDVVHQTGSAGLSQDYERSKSLKNELSKVASDHYNCKEWFDTQELKNILAKVTLVISRSGANTVTELAALGIPSVLIPIPWVAQDEQTKNALVLSEAGSAIILRQKELTSKKLFTTIQLALENLDQLEKHAKIYKKSFKTNAAEKIAQLVRQVAAHR</sequence>
<keyword evidence="9 10" id="KW-0961">Cell wall biogenesis/degradation</keyword>
<comment type="caution">
    <text evidence="13">The sequence shown here is derived from an EMBL/GenBank/DDBJ whole genome shotgun (WGS) entry which is preliminary data.</text>
</comment>
<feature type="binding site" evidence="10">
    <location>
        <position position="167"/>
    </location>
    <ligand>
        <name>UDP-N-acetyl-alpha-D-glucosamine</name>
        <dbReference type="ChEBI" id="CHEBI:57705"/>
    </ligand>
</feature>
<dbReference type="InterPro" id="IPR006009">
    <property type="entry name" value="GlcNAc_MurG"/>
</dbReference>
<evidence type="ECO:0000313" key="14">
    <source>
        <dbReference type="Proteomes" id="UP000177821"/>
    </source>
</evidence>
<keyword evidence="7 10" id="KW-0472">Membrane</keyword>
<dbReference type="Pfam" id="PF04101">
    <property type="entry name" value="Glyco_tran_28_C"/>
    <property type="match status" value="1"/>
</dbReference>
<feature type="domain" description="Glycosyl transferase family 28 C-terminal" evidence="12">
    <location>
        <begin position="182"/>
        <end position="354"/>
    </location>
</feature>
<comment type="function">
    <text evidence="10">Cell wall formation. Catalyzes the transfer of a GlcNAc subunit on undecaprenyl-pyrophosphoryl-MurNAc-pentapeptide (lipid intermediate I) to form undecaprenyl-pyrophosphoryl-MurNAc-(pentapeptide)GlcNAc (lipid intermediate II).</text>
</comment>
<evidence type="ECO:0000259" key="11">
    <source>
        <dbReference type="Pfam" id="PF03033"/>
    </source>
</evidence>
<dbReference type="InterPro" id="IPR007235">
    <property type="entry name" value="Glyco_trans_28_C"/>
</dbReference>
<dbReference type="AlphaFoldDB" id="A0A1G1WQW3"/>
<proteinExistence type="inferred from homology"/>
<dbReference type="InterPro" id="IPR004276">
    <property type="entry name" value="GlycoTrans_28_N"/>
</dbReference>
<dbReference type="CDD" id="cd03785">
    <property type="entry name" value="GT28_MurG"/>
    <property type="match status" value="1"/>
</dbReference>
<evidence type="ECO:0000256" key="6">
    <source>
        <dbReference type="ARBA" id="ARBA00022984"/>
    </source>
</evidence>
<evidence type="ECO:0000256" key="10">
    <source>
        <dbReference type="HAMAP-Rule" id="MF_00033"/>
    </source>
</evidence>
<dbReference type="GO" id="GO:0005886">
    <property type="term" value="C:plasma membrane"/>
    <property type="evidence" value="ECO:0007669"/>
    <property type="project" value="UniProtKB-SubCell"/>
</dbReference>
<evidence type="ECO:0000256" key="5">
    <source>
        <dbReference type="ARBA" id="ARBA00022960"/>
    </source>
</evidence>
<dbReference type="HAMAP" id="MF_00033">
    <property type="entry name" value="MurG"/>
    <property type="match status" value="1"/>
</dbReference>
<evidence type="ECO:0000313" key="13">
    <source>
        <dbReference type="EMBL" id="OGY30135.1"/>
    </source>
</evidence>
<dbReference type="GO" id="GO:0005975">
    <property type="term" value="P:carbohydrate metabolic process"/>
    <property type="evidence" value="ECO:0007669"/>
    <property type="project" value="InterPro"/>
</dbReference>
<dbReference type="PANTHER" id="PTHR21015">
    <property type="entry name" value="UDP-N-ACETYLGLUCOSAMINE--N-ACETYLMURAMYL-(PENTAPEPTIDE) PYROPHOSPHORYL-UNDECAPRENOL N-ACETYLGLUCOSAMINE TRANSFERASE 1"/>
    <property type="match status" value="1"/>
</dbReference>
<comment type="pathway">
    <text evidence="10">Cell wall biogenesis; peptidoglycan biosynthesis.</text>
</comment>
<dbReference type="GO" id="GO:0008360">
    <property type="term" value="P:regulation of cell shape"/>
    <property type="evidence" value="ECO:0007669"/>
    <property type="project" value="UniProtKB-KW"/>
</dbReference>
<feature type="binding site" evidence="10">
    <location>
        <position position="296"/>
    </location>
    <ligand>
        <name>UDP-N-acetyl-alpha-D-glucosamine</name>
        <dbReference type="ChEBI" id="CHEBI:57705"/>
    </ligand>
</feature>
<dbReference type="GO" id="GO:0050511">
    <property type="term" value="F:undecaprenyldiphospho-muramoylpentapeptide beta-N-acetylglucosaminyltransferase activity"/>
    <property type="evidence" value="ECO:0007669"/>
    <property type="project" value="UniProtKB-UniRule"/>
</dbReference>
<evidence type="ECO:0000256" key="3">
    <source>
        <dbReference type="ARBA" id="ARBA00022676"/>
    </source>
</evidence>
<protein>
    <recommendedName>
        <fullName evidence="10">UDP-N-acetylglucosamine--N-acetylmuramyl-(pentapeptide) pyrophosphoryl-undecaprenol N-acetylglucosamine transferase</fullName>
        <ecNumber evidence="10">2.4.1.227</ecNumber>
    </recommendedName>
    <alternativeName>
        <fullName evidence="10">Undecaprenyl-PP-MurNAc-pentapeptide-UDPGlcNAc GlcNAc transferase</fullName>
    </alternativeName>
</protein>
<comment type="caution">
    <text evidence="10">Lacks conserved residue(s) required for the propagation of feature annotation.</text>
</comment>
<evidence type="ECO:0000256" key="4">
    <source>
        <dbReference type="ARBA" id="ARBA00022679"/>
    </source>
</evidence>
<evidence type="ECO:0000256" key="8">
    <source>
        <dbReference type="ARBA" id="ARBA00023306"/>
    </source>
</evidence>
<keyword evidence="1 10" id="KW-1003">Cell membrane</keyword>
<comment type="subcellular location">
    <subcellularLocation>
        <location evidence="10">Cell membrane</location>
        <topology evidence="10">Peripheral membrane protein</topology>
        <orientation evidence="10">Cytoplasmic side</orientation>
    </subcellularLocation>
</comment>
<keyword evidence="3 10" id="KW-0328">Glycosyltransferase</keyword>
<keyword evidence="4 10" id="KW-0808">Transferase</keyword>
<dbReference type="GO" id="GO:0051301">
    <property type="term" value="P:cell division"/>
    <property type="evidence" value="ECO:0007669"/>
    <property type="project" value="UniProtKB-KW"/>
</dbReference>
<keyword evidence="8 10" id="KW-0131">Cell cycle</keyword>
<gene>
    <name evidence="10" type="primary">murG</name>
    <name evidence="13" type="ORF">A3J50_04245</name>
</gene>
<dbReference type="GO" id="GO:0051991">
    <property type="term" value="F:UDP-N-acetyl-D-glucosamine:N-acetylmuramoyl-L-alanyl-D-glutamyl-meso-2,6-diaminopimelyl-D-alanyl-D-alanine-diphosphoundecaprenol 4-beta-N-acetylglucosaminlytransferase activity"/>
    <property type="evidence" value="ECO:0007669"/>
    <property type="project" value="RHEA"/>
</dbReference>
<keyword evidence="5 10" id="KW-0133">Cell shape</keyword>
<dbReference type="SUPFAM" id="SSF53756">
    <property type="entry name" value="UDP-Glycosyltransferase/glycogen phosphorylase"/>
    <property type="match status" value="1"/>
</dbReference>
<dbReference type="Gene3D" id="3.40.50.2000">
    <property type="entry name" value="Glycogen Phosphorylase B"/>
    <property type="match status" value="2"/>
</dbReference>
<accession>A0A1G1WQW3</accession>